<evidence type="ECO:0000256" key="4">
    <source>
        <dbReference type="ARBA" id="ARBA00022452"/>
    </source>
</evidence>
<evidence type="ECO:0000256" key="13">
    <source>
        <dbReference type="ARBA" id="ARBA00023237"/>
    </source>
</evidence>
<accession>A0ABX9G944</accession>
<keyword evidence="4 14" id="KW-1134">Transmembrane beta strand</keyword>
<dbReference type="InterPro" id="IPR036942">
    <property type="entry name" value="Beta-barrel_TonB_sf"/>
</dbReference>
<dbReference type="SMART" id="SM00965">
    <property type="entry name" value="STN"/>
    <property type="match status" value="1"/>
</dbReference>
<dbReference type="Proteomes" id="UP000252124">
    <property type="component" value="Unassembled WGS sequence"/>
</dbReference>
<dbReference type="InterPro" id="IPR037066">
    <property type="entry name" value="Plug_dom_sf"/>
</dbReference>
<evidence type="ECO:0000256" key="8">
    <source>
        <dbReference type="ARBA" id="ARBA00023004"/>
    </source>
</evidence>
<keyword evidence="19" id="KW-1185">Reference proteome</keyword>
<evidence type="ECO:0000256" key="15">
    <source>
        <dbReference type="PROSITE-ProRule" id="PRU10144"/>
    </source>
</evidence>
<evidence type="ECO:0000256" key="12">
    <source>
        <dbReference type="ARBA" id="ARBA00023170"/>
    </source>
</evidence>
<evidence type="ECO:0000256" key="6">
    <source>
        <dbReference type="ARBA" id="ARBA00022692"/>
    </source>
</evidence>
<sequence>MRRTPIAGRAIPSVEPKQQVFVTHPASSHSTAATRRAGAAPRFMLSSLMLALGLALAGAPDAVRAQSGAVSVDIAAQPLGDALMQWAAQTKVRVFYAPDVVAGLNARGLRGSLAPEDALRTLLQGTGVAYRWQGDSIILTRDGGVTSLAPVTVMGSADPAVTEGTGSYTTPATSAATGLTLSLRETPQSVSVVTRQRIDDQNLRSLDEVMGNVVGVQVVSEDTDRTDFWSRGFYIDSLQYDGVPTTIGLSMYGESDNDSFIYDRIEVVRGATGLMSGAGNPGASINLVRKHANSKEFTGSVSAGFGSWNQYRGTVDMSTPLNEEGTVRARMVALYQGRDSYIDLYHANKKVFYGVIDADLTPNTRLSVGADYQDKRPRGSTWGSLPVVFSDGTATDWRRSKTTAADWTYWHTTNQTMFATLEHRFENDWEVRADWSQRKSEYDAKLLYLYGSLDRETGTGLRALPGYWNSYAQQTSLDVQAKGPFTLLGRKHEVVVGAMRSRYGEDFYRYGFESASLASTGNFYQWDGSFAQPTWTDASLRATVTHQEGAYGAIRWSLADGLTAITGGRYATWKSKSDTRDQKDSQFIPYAGVVYDINDTYSAYVSYTDIFQPQDNRDRNGNYLDPVQGKNYEVGVKGEYLDGRLNTSIALFKVKQSKVAVLDGDALVPGSFEQAYTTADGVTTKGVELEVSGQLTPGWNAYAGGTYYTSRDAQGVSVNPERPRAMAKLFTTYRLPGDFSKLTVGGGVNWQISTYSEVSAGGGTVTAKQKAYAIYNLMARYDFNSRLSAQLNLNNLFDKKYYLGGVANQVYYGEPRSVFVNLTAKF</sequence>
<keyword evidence="3 14" id="KW-0813">Transport</keyword>
<dbReference type="NCBIfam" id="NF007447">
    <property type="entry name" value="PRK10003.1"/>
    <property type="match status" value="1"/>
</dbReference>
<evidence type="ECO:0000313" key="19">
    <source>
        <dbReference type="Proteomes" id="UP000252124"/>
    </source>
</evidence>
<dbReference type="Pfam" id="PF00593">
    <property type="entry name" value="TonB_dep_Rec_b-barrel"/>
    <property type="match status" value="1"/>
</dbReference>
<evidence type="ECO:0000256" key="9">
    <source>
        <dbReference type="ARBA" id="ARBA00023065"/>
    </source>
</evidence>
<feature type="short sequence motif" description="TonB C-terminal box" evidence="15">
    <location>
        <begin position="809"/>
        <end position="826"/>
    </location>
</feature>
<keyword evidence="8" id="KW-0408">Iron</keyword>
<evidence type="ECO:0000256" key="14">
    <source>
        <dbReference type="PROSITE-ProRule" id="PRU01360"/>
    </source>
</evidence>
<dbReference type="InterPro" id="IPR011662">
    <property type="entry name" value="Secretin/TonB_short_N"/>
</dbReference>
<evidence type="ECO:0000256" key="7">
    <source>
        <dbReference type="ARBA" id="ARBA00022729"/>
    </source>
</evidence>
<feature type="domain" description="Secretin/TonB short N-terminal" evidence="17">
    <location>
        <begin position="92"/>
        <end position="142"/>
    </location>
</feature>
<dbReference type="Pfam" id="PF07715">
    <property type="entry name" value="Plug"/>
    <property type="match status" value="1"/>
</dbReference>
<dbReference type="Gene3D" id="2.40.170.20">
    <property type="entry name" value="TonB-dependent receptor, beta-barrel domain"/>
    <property type="match status" value="1"/>
</dbReference>
<keyword evidence="12 18" id="KW-0675">Receptor</keyword>
<dbReference type="PANTHER" id="PTHR32552:SF74">
    <property type="entry name" value="HYDROXAMATE SIDEROPHORE RECEPTOR FHUE"/>
    <property type="match status" value="1"/>
</dbReference>
<keyword evidence="6 14" id="KW-0812">Transmembrane</keyword>
<dbReference type="PROSITE" id="PS01156">
    <property type="entry name" value="TONB_DEPENDENT_REC_2"/>
    <property type="match status" value="1"/>
</dbReference>
<proteinExistence type="inferred from homology"/>
<comment type="subcellular location">
    <subcellularLocation>
        <location evidence="1 14">Cell outer membrane</location>
        <topology evidence="1 14">Multi-pass membrane protein</topology>
    </subcellularLocation>
</comment>
<keyword evidence="5" id="KW-0410">Iron transport</keyword>
<keyword evidence="9" id="KW-0406">Ion transport</keyword>
<protein>
    <submittedName>
        <fullName evidence="18">Outer membrane receptor for ferric coprogen and ferric-rhodotorulic acid</fullName>
    </submittedName>
</protein>
<dbReference type="Pfam" id="PF07660">
    <property type="entry name" value="STN"/>
    <property type="match status" value="1"/>
</dbReference>
<reference evidence="18 19" key="1">
    <citation type="submission" date="2018-06" db="EMBL/GenBank/DDBJ databases">
        <title>Genomic Encyclopedia of Type Strains, Phase III (KMG-III): the genomes of soil and plant-associated and newly described type strains.</title>
        <authorList>
            <person name="Whitman W."/>
        </authorList>
    </citation>
    <scope>NUCLEOTIDE SEQUENCE [LARGE SCALE GENOMIC DNA]</scope>
    <source>
        <strain evidence="18 19">CECT 7342</strain>
    </source>
</reference>
<dbReference type="InterPro" id="IPR000531">
    <property type="entry name" value="Beta-barrel_TonB"/>
</dbReference>
<evidence type="ECO:0000256" key="5">
    <source>
        <dbReference type="ARBA" id="ARBA00022496"/>
    </source>
</evidence>
<comment type="similarity">
    <text evidence="2 14 16">Belongs to the TonB-dependent receptor family.</text>
</comment>
<evidence type="ECO:0000256" key="10">
    <source>
        <dbReference type="ARBA" id="ARBA00023077"/>
    </source>
</evidence>
<evidence type="ECO:0000256" key="3">
    <source>
        <dbReference type="ARBA" id="ARBA00022448"/>
    </source>
</evidence>
<dbReference type="Gene3D" id="3.55.50.30">
    <property type="match status" value="1"/>
</dbReference>
<evidence type="ECO:0000313" key="18">
    <source>
        <dbReference type="EMBL" id="RBP19189.1"/>
    </source>
</evidence>
<evidence type="ECO:0000256" key="11">
    <source>
        <dbReference type="ARBA" id="ARBA00023136"/>
    </source>
</evidence>
<dbReference type="Gene3D" id="2.170.130.10">
    <property type="entry name" value="TonB-dependent receptor, plug domain"/>
    <property type="match status" value="1"/>
</dbReference>
<evidence type="ECO:0000256" key="2">
    <source>
        <dbReference type="ARBA" id="ARBA00009810"/>
    </source>
</evidence>
<dbReference type="EMBL" id="QNRM01000005">
    <property type="protein sequence ID" value="RBP19189.1"/>
    <property type="molecule type" value="Genomic_DNA"/>
</dbReference>
<dbReference type="PANTHER" id="PTHR32552">
    <property type="entry name" value="FERRICHROME IRON RECEPTOR-RELATED"/>
    <property type="match status" value="1"/>
</dbReference>
<keyword evidence="13 14" id="KW-0998">Cell outer membrane</keyword>
<keyword evidence="10 16" id="KW-0798">TonB box</keyword>
<evidence type="ECO:0000256" key="1">
    <source>
        <dbReference type="ARBA" id="ARBA00004571"/>
    </source>
</evidence>
<dbReference type="NCBIfam" id="TIGR01783">
    <property type="entry name" value="TonB-siderophor"/>
    <property type="match status" value="1"/>
</dbReference>
<keyword evidence="11 14" id="KW-0472">Membrane</keyword>
<evidence type="ECO:0000259" key="17">
    <source>
        <dbReference type="SMART" id="SM00965"/>
    </source>
</evidence>
<comment type="caution">
    <text evidence="18">The sequence shown here is derived from an EMBL/GenBank/DDBJ whole genome shotgun (WGS) entry which is preliminary data.</text>
</comment>
<name>A0ABX9G944_9BURK</name>
<dbReference type="InterPro" id="IPR012910">
    <property type="entry name" value="Plug_dom"/>
</dbReference>
<dbReference type="InterPro" id="IPR010917">
    <property type="entry name" value="TonB_rcpt_CS"/>
</dbReference>
<evidence type="ECO:0000256" key="16">
    <source>
        <dbReference type="RuleBase" id="RU003357"/>
    </source>
</evidence>
<keyword evidence="7" id="KW-0732">Signal</keyword>
<organism evidence="18 19">
    <name type="scientific">Achromobacter marplatensis</name>
    <dbReference type="NCBI Taxonomy" id="470868"/>
    <lineage>
        <taxon>Bacteria</taxon>
        <taxon>Pseudomonadati</taxon>
        <taxon>Pseudomonadota</taxon>
        <taxon>Betaproteobacteria</taxon>
        <taxon>Burkholderiales</taxon>
        <taxon>Alcaligenaceae</taxon>
        <taxon>Achromobacter</taxon>
    </lineage>
</organism>
<dbReference type="InterPro" id="IPR039426">
    <property type="entry name" value="TonB-dep_rcpt-like"/>
</dbReference>
<dbReference type="InterPro" id="IPR010105">
    <property type="entry name" value="TonB_sidphr_rcpt"/>
</dbReference>
<dbReference type="PROSITE" id="PS52016">
    <property type="entry name" value="TONB_DEPENDENT_REC_3"/>
    <property type="match status" value="1"/>
</dbReference>
<dbReference type="CDD" id="cd01347">
    <property type="entry name" value="ligand_gated_channel"/>
    <property type="match status" value="1"/>
</dbReference>
<dbReference type="SUPFAM" id="SSF56935">
    <property type="entry name" value="Porins"/>
    <property type="match status" value="1"/>
</dbReference>
<gene>
    <name evidence="18" type="ORF">DFP87_105266</name>
</gene>